<dbReference type="Proteomes" id="UP000250235">
    <property type="component" value="Unassembled WGS sequence"/>
</dbReference>
<feature type="region of interest" description="Disordered" evidence="2">
    <location>
        <begin position="521"/>
        <end position="555"/>
    </location>
</feature>
<protein>
    <submittedName>
        <fullName evidence="4">Chromatin remodeling complex subunit-like protein isoform 1</fullName>
    </submittedName>
</protein>
<accession>A0A2Z7D8I3</accession>
<evidence type="ECO:0000256" key="1">
    <source>
        <dbReference type="SAM" id="Coils"/>
    </source>
</evidence>
<evidence type="ECO:0000256" key="3">
    <source>
        <dbReference type="SAM" id="SignalP"/>
    </source>
</evidence>
<feature type="chain" id="PRO_5016277119" evidence="3">
    <location>
        <begin position="21"/>
        <end position="555"/>
    </location>
</feature>
<reference evidence="4 5" key="1">
    <citation type="journal article" date="2015" name="Proc. Natl. Acad. Sci. U.S.A.">
        <title>The resurrection genome of Boea hygrometrica: A blueprint for survival of dehydration.</title>
        <authorList>
            <person name="Xiao L."/>
            <person name="Yang G."/>
            <person name="Zhang L."/>
            <person name="Yang X."/>
            <person name="Zhao S."/>
            <person name="Ji Z."/>
            <person name="Zhou Q."/>
            <person name="Hu M."/>
            <person name="Wang Y."/>
            <person name="Chen M."/>
            <person name="Xu Y."/>
            <person name="Jin H."/>
            <person name="Xiao X."/>
            <person name="Hu G."/>
            <person name="Bao F."/>
            <person name="Hu Y."/>
            <person name="Wan P."/>
            <person name="Li L."/>
            <person name="Deng X."/>
            <person name="Kuang T."/>
            <person name="Xiang C."/>
            <person name="Zhu J.K."/>
            <person name="Oliver M.J."/>
            <person name="He Y."/>
        </authorList>
    </citation>
    <scope>NUCLEOTIDE SEQUENCE [LARGE SCALE GENOMIC DNA]</scope>
    <source>
        <strain evidence="5">cv. XS01</strain>
    </source>
</reference>
<dbReference type="EMBL" id="KQ988430">
    <property type="protein sequence ID" value="KZV55940.1"/>
    <property type="molecule type" value="Genomic_DNA"/>
</dbReference>
<dbReference type="AlphaFoldDB" id="A0A2Z7D8I3"/>
<keyword evidence="5" id="KW-1185">Reference proteome</keyword>
<keyword evidence="1" id="KW-0175">Coiled coil</keyword>
<evidence type="ECO:0000313" key="4">
    <source>
        <dbReference type="EMBL" id="KZV55940.1"/>
    </source>
</evidence>
<feature type="compositionally biased region" description="Acidic residues" evidence="2">
    <location>
        <begin position="528"/>
        <end position="537"/>
    </location>
</feature>
<evidence type="ECO:0000256" key="2">
    <source>
        <dbReference type="SAM" id="MobiDB-lite"/>
    </source>
</evidence>
<keyword evidence="3" id="KW-0732">Signal</keyword>
<feature type="compositionally biased region" description="Basic and acidic residues" evidence="2">
    <location>
        <begin position="287"/>
        <end position="299"/>
    </location>
</feature>
<feature type="signal peptide" evidence="3">
    <location>
        <begin position="1"/>
        <end position="20"/>
    </location>
</feature>
<name>A0A2Z7D8I3_9LAMI</name>
<feature type="region of interest" description="Disordered" evidence="2">
    <location>
        <begin position="265"/>
        <end position="307"/>
    </location>
</feature>
<proteinExistence type="predicted"/>
<feature type="region of interest" description="Disordered" evidence="2">
    <location>
        <begin position="359"/>
        <end position="379"/>
    </location>
</feature>
<sequence>MRKLLLTNLLAVAFINDISSDVIIQQKLQCSADEVSADEKRCARYGMSCDDISLDVITISSWLSADEAKRERRSNVVLKIQQSVTQLRLFVHLRSLGVLTAAGCGIGSVHAVVRSNLLVEPSEVEEGEISVSGALLVVILYVQEQRAIAAQKLGPEKFYLSHKGDHRFIGGNPSSHKRWMSRFFYVWRVERKRNPWRSMREKCYNALELVKEDLLCHFRFSRKGIELVGDLGERMGKSTLLKTMKECPEEGSSGAAVPLVKVVKKRKAPTPVEKEARRQKKKGASTSEERPAPITEMRRAPMPPAPTPPSPMTHMIAKAISEVPSSEVGPKMKTGPRRAPALNIFEDSLVVSPSGHVATGFKPDPEQGHRTGMSPGAQREANDTRQHFDETLEHCTELEMRLVDLEEASARKERAAEAQREVLEAQGQKLAVERAAMAIEKGVLAAEKEALKAENRAIRIELDALLVNKTAVEEEFVKSSEFDDLCVKRSLAYFKSGFQSCVAQFRANGYSEEEHPAPFLNVARDVEELPDDEEEADEWSRRRRLGRRGHSPEVP</sequence>
<feature type="coiled-coil region" evidence="1">
    <location>
        <begin position="388"/>
        <end position="468"/>
    </location>
</feature>
<organism evidence="4 5">
    <name type="scientific">Dorcoceras hygrometricum</name>
    <dbReference type="NCBI Taxonomy" id="472368"/>
    <lineage>
        <taxon>Eukaryota</taxon>
        <taxon>Viridiplantae</taxon>
        <taxon>Streptophyta</taxon>
        <taxon>Embryophyta</taxon>
        <taxon>Tracheophyta</taxon>
        <taxon>Spermatophyta</taxon>
        <taxon>Magnoliopsida</taxon>
        <taxon>eudicotyledons</taxon>
        <taxon>Gunneridae</taxon>
        <taxon>Pentapetalae</taxon>
        <taxon>asterids</taxon>
        <taxon>lamiids</taxon>
        <taxon>Lamiales</taxon>
        <taxon>Gesneriaceae</taxon>
        <taxon>Didymocarpoideae</taxon>
        <taxon>Trichosporeae</taxon>
        <taxon>Loxocarpinae</taxon>
        <taxon>Dorcoceras</taxon>
    </lineage>
</organism>
<gene>
    <name evidence="4" type="ORF">F511_29436</name>
</gene>
<evidence type="ECO:0000313" key="5">
    <source>
        <dbReference type="Proteomes" id="UP000250235"/>
    </source>
</evidence>